<reference evidence="1" key="1">
    <citation type="submission" date="2014-05" db="EMBL/GenBank/DDBJ databases">
        <authorList>
            <person name="Chronopoulou M."/>
        </authorList>
    </citation>
    <scope>NUCLEOTIDE SEQUENCE</scope>
    <source>
        <tissue evidence="1">Whole organism</tissue>
    </source>
</reference>
<protein>
    <submittedName>
        <fullName evidence="1">Uncharacterized protein</fullName>
    </submittedName>
</protein>
<organism evidence="1">
    <name type="scientific">Lepeophtheirus salmonis</name>
    <name type="common">Salmon louse</name>
    <name type="synonym">Caligus salmonis</name>
    <dbReference type="NCBI Taxonomy" id="72036"/>
    <lineage>
        <taxon>Eukaryota</taxon>
        <taxon>Metazoa</taxon>
        <taxon>Ecdysozoa</taxon>
        <taxon>Arthropoda</taxon>
        <taxon>Crustacea</taxon>
        <taxon>Multicrustacea</taxon>
        <taxon>Hexanauplia</taxon>
        <taxon>Copepoda</taxon>
        <taxon>Siphonostomatoida</taxon>
        <taxon>Caligidae</taxon>
        <taxon>Lepeophtheirus</taxon>
    </lineage>
</organism>
<dbReference type="AlphaFoldDB" id="A0A0K2T308"/>
<dbReference type="EMBL" id="HACA01003047">
    <property type="protein sequence ID" value="CDW20408.1"/>
    <property type="molecule type" value="Transcribed_RNA"/>
</dbReference>
<proteinExistence type="predicted"/>
<name>A0A0K2T308_LEPSM</name>
<accession>A0A0K2T308</accession>
<sequence>MLSTSMRAAFRIIMLNEKNHQVNQIMFRNILVRKIGSVYNDEKSYLK</sequence>
<evidence type="ECO:0000313" key="1">
    <source>
        <dbReference type="EMBL" id="CDW20408.1"/>
    </source>
</evidence>